<feature type="domain" description="HMG box" evidence="3">
    <location>
        <begin position="104"/>
        <end position="179"/>
    </location>
</feature>
<dbReference type="PROSITE" id="PS50118">
    <property type="entry name" value="HMG_BOX_2"/>
    <property type="match status" value="1"/>
</dbReference>
<feature type="compositionally biased region" description="Low complexity" evidence="2">
    <location>
        <begin position="14"/>
        <end position="29"/>
    </location>
</feature>
<feature type="compositionally biased region" description="Basic and acidic residues" evidence="2">
    <location>
        <begin position="192"/>
        <end position="204"/>
    </location>
</feature>
<keyword evidence="1" id="KW-0539">Nucleus</keyword>
<feature type="region of interest" description="Disordered" evidence="2">
    <location>
        <begin position="173"/>
        <end position="204"/>
    </location>
</feature>
<feature type="compositionally biased region" description="Polar residues" evidence="2">
    <location>
        <begin position="234"/>
        <end position="243"/>
    </location>
</feature>
<feature type="compositionally biased region" description="Low complexity" evidence="2">
    <location>
        <begin position="76"/>
        <end position="88"/>
    </location>
</feature>
<accession>W4KIK7</accession>
<feature type="compositionally biased region" description="Polar residues" evidence="2">
    <location>
        <begin position="59"/>
        <end position="75"/>
    </location>
</feature>
<evidence type="ECO:0000313" key="4">
    <source>
        <dbReference type="EMBL" id="ETW85155.1"/>
    </source>
</evidence>
<dbReference type="GO" id="GO:0005634">
    <property type="term" value="C:nucleus"/>
    <property type="evidence" value="ECO:0007669"/>
    <property type="project" value="UniProtKB-UniRule"/>
</dbReference>
<sequence length="480" mass="53048">MSAYEETGMIFGWTPSPSSSSSTSPSTSPDFRHAHDLPTIEPLGKPSSQHRYIPHTRPSRSVSFGSYRSAQSPGYSTDTTPPSSTLTSSDRRAIRNRMRNPAWVPRPRNAFIIFRCEYASKHAKHGSSSGATSATATDTTLSKRAGEAWKRLSDEEHEHYKALADAEKLDHALRNPDYRFNPSRNRTQATGVERRTNGKRQGMDRCAKVARLIMQEKLGGSQQAEFHDCEGSVEASSPEGSQTQDDDPSPPILSRQRSASSPFPHSYLQKDSPTTPDATSFSTVQSWAENEAHGAVQRPYTDEYSPYVENQQTASYPSVDVQEAYAMSFDMSQSVYPSGGYPSVPYDLSYPNDAYSTSLDAMNLQLANWNYSDSPKESSFTPSDSTSVATPQSDEMGLALAYPSAFNDSPPQSQQNSYFSDNASTLGADASQTMWMESGYDLQSYSLALDRTPVLSETQEPYDLHAADNVRFEDFFHTSL</sequence>
<dbReference type="Gene3D" id="1.10.30.10">
    <property type="entry name" value="High mobility group box domain"/>
    <property type="match status" value="1"/>
</dbReference>
<dbReference type="Pfam" id="PF00505">
    <property type="entry name" value="HMG_box"/>
    <property type="match status" value="1"/>
</dbReference>
<dbReference type="AlphaFoldDB" id="W4KIK7"/>
<dbReference type="CDD" id="cd01389">
    <property type="entry name" value="HMG-box_ROX1-like"/>
    <property type="match status" value="1"/>
</dbReference>
<dbReference type="InParanoid" id="W4KIK7"/>
<dbReference type="OrthoDB" id="6247875at2759"/>
<feature type="region of interest" description="Disordered" evidence="2">
    <location>
        <begin position="123"/>
        <end position="142"/>
    </location>
</feature>
<dbReference type="EMBL" id="KI925455">
    <property type="protein sequence ID" value="ETW85155.1"/>
    <property type="molecule type" value="Genomic_DNA"/>
</dbReference>
<protein>
    <submittedName>
        <fullName evidence="4">High mobility group containing protein 1</fullName>
    </submittedName>
</protein>
<evidence type="ECO:0000313" key="5">
    <source>
        <dbReference type="Proteomes" id="UP000030671"/>
    </source>
</evidence>
<organism evidence="4 5">
    <name type="scientific">Heterobasidion irregulare (strain TC 32-1)</name>
    <dbReference type="NCBI Taxonomy" id="747525"/>
    <lineage>
        <taxon>Eukaryota</taxon>
        <taxon>Fungi</taxon>
        <taxon>Dikarya</taxon>
        <taxon>Basidiomycota</taxon>
        <taxon>Agaricomycotina</taxon>
        <taxon>Agaricomycetes</taxon>
        <taxon>Russulales</taxon>
        <taxon>Bondarzewiaceae</taxon>
        <taxon>Heterobasidion</taxon>
        <taxon>Heterobasidion annosum species complex</taxon>
    </lineage>
</organism>
<gene>
    <name evidence="4" type="primary">hmg1</name>
    <name evidence="4" type="ORF">HETIRDRAFT_150286</name>
</gene>
<feature type="compositionally biased region" description="Low complexity" evidence="2">
    <location>
        <begin position="127"/>
        <end position="142"/>
    </location>
</feature>
<dbReference type="SUPFAM" id="SSF47095">
    <property type="entry name" value="HMG-box"/>
    <property type="match status" value="1"/>
</dbReference>
<feature type="region of interest" description="Disordered" evidence="2">
    <location>
        <begin position="373"/>
        <end position="392"/>
    </location>
</feature>
<keyword evidence="1" id="KW-0238">DNA-binding</keyword>
<keyword evidence="5" id="KW-1185">Reference proteome</keyword>
<name>W4KIK7_HETIT</name>
<feature type="compositionally biased region" description="Polar residues" evidence="2">
    <location>
        <begin position="255"/>
        <end position="283"/>
    </location>
</feature>
<dbReference type="GO" id="GO:0003677">
    <property type="term" value="F:DNA binding"/>
    <property type="evidence" value="ECO:0007669"/>
    <property type="project" value="UniProtKB-UniRule"/>
</dbReference>
<evidence type="ECO:0000259" key="3">
    <source>
        <dbReference type="PROSITE" id="PS50118"/>
    </source>
</evidence>
<feature type="region of interest" description="Disordered" evidence="2">
    <location>
        <begin position="219"/>
        <end position="283"/>
    </location>
</feature>
<dbReference type="Proteomes" id="UP000030671">
    <property type="component" value="Unassembled WGS sequence"/>
</dbReference>
<dbReference type="eggNOG" id="KOG0527">
    <property type="taxonomic scope" value="Eukaryota"/>
</dbReference>
<dbReference type="KEGG" id="hir:HETIRDRAFT_150286"/>
<proteinExistence type="predicted"/>
<feature type="DNA-binding region" description="HMG box" evidence="1">
    <location>
        <begin position="104"/>
        <end position="179"/>
    </location>
</feature>
<reference evidence="4 5" key="1">
    <citation type="journal article" date="2012" name="New Phytol.">
        <title>Insight into trade-off between wood decay and parasitism from the genome of a fungal forest pathogen.</title>
        <authorList>
            <person name="Olson A."/>
            <person name="Aerts A."/>
            <person name="Asiegbu F."/>
            <person name="Belbahri L."/>
            <person name="Bouzid O."/>
            <person name="Broberg A."/>
            <person name="Canback B."/>
            <person name="Coutinho P.M."/>
            <person name="Cullen D."/>
            <person name="Dalman K."/>
            <person name="Deflorio G."/>
            <person name="van Diepen L.T."/>
            <person name="Dunand C."/>
            <person name="Duplessis S."/>
            <person name="Durling M."/>
            <person name="Gonthier P."/>
            <person name="Grimwood J."/>
            <person name="Fossdal C.G."/>
            <person name="Hansson D."/>
            <person name="Henrissat B."/>
            <person name="Hietala A."/>
            <person name="Himmelstrand K."/>
            <person name="Hoffmeister D."/>
            <person name="Hogberg N."/>
            <person name="James T.Y."/>
            <person name="Karlsson M."/>
            <person name="Kohler A."/>
            <person name="Kues U."/>
            <person name="Lee Y.H."/>
            <person name="Lin Y.C."/>
            <person name="Lind M."/>
            <person name="Lindquist E."/>
            <person name="Lombard V."/>
            <person name="Lucas S."/>
            <person name="Lunden K."/>
            <person name="Morin E."/>
            <person name="Murat C."/>
            <person name="Park J."/>
            <person name="Raffaello T."/>
            <person name="Rouze P."/>
            <person name="Salamov A."/>
            <person name="Schmutz J."/>
            <person name="Solheim H."/>
            <person name="Stahlberg J."/>
            <person name="Velez H."/>
            <person name="de Vries R.P."/>
            <person name="Wiebenga A."/>
            <person name="Woodward S."/>
            <person name="Yakovlev I."/>
            <person name="Garbelotto M."/>
            <person name="Martin F."/>
            <person name="Grigoriev I.V."/>
            <person name="Stenlid J."/>
        </authorList>
    </citation>
    <scope>NUCLEOTIDE SEQUENCE [LARGE SCALE GENOMIC DNA]</scope>
    <source>
        <strain evidence="4 5">TC 32-1</strain>
    </source>
</reference>
<feature type="region of interest" description="Disordered" evidence="2">
    <location>
        <begin position="1"/>
        <end position="92"/>
    </location>
</feature>
<dbReference type="HOGENOM" id="CLU_568649_0_0_1"/>
<dbReference type="InterPro" id="IPR036910">
    <property type="entry name" value="HMG_box_dom_sf"/>
</dbReference>
<evidence type="ECO:0000256" key="1">
    <source>
        <dbReference type="PROSITE-ProRule" id="PRU00267"/>
    </source>
</evidence>
<dbReference type="RefSeq" id="XP_009542034.1">
    <property type="nucleotide sequence ID" value="XM_009543739.1"/>
</dbReference>
<dbReference type="GeneID" id="20667358"/>
<evidence type="ECO:0000256" key="2">
    <source>
        <dbReference type="SAM" id="MobiDB-lite"/>
    </source>
</evidence>
<dbReference type="SMART" id="SM00398">
    <property type="entry name" value="HMG"/>
    <property type="match status" value="1"/>
</dbReference>
<dbReference type="InterPro" id="IPR009071">
    <property type="entry name" value="HMG_box_dom"/>
</dbReference>